<accession>A0ABU7U1U9</accession>
<dbReference type="PANTHER" id="PTHR41791:SF1">
    <property type="entry name" value="SSL7039 PROTEIN"/>
    <property type="match status" value="1"/>
</dbReference>
<sequence>MREIRQTEAFAEWLHDLKDRKTKQVVSQRILLMAAGSLGDVKSLGDGLFEARIHYGPGYRLYFVQRGRTVIILLCGGSKRNQKRDIKNAQWMIGALENEENA</sequence>
<name>A0ABU7U1U9_9PROT</name>
<dbReference type="InterPro" id="IPR014056">
    <property type="entry name" value="TypeIITA-like_toxin_pred"/>
</dbReference>
<protein>
    <submittedName>
        <fullName evidence="1">Addiction module killer protein</fullName>
    </submittedName>
</protein>
<evidence type="ECO:0000313" key="1">
    <source>
        <dbReference type="EMBL" id="MEE8658849.1"/>
    </source>
</evidence>
<organism evidence="1 2">
    <name type="scientific">Sorlinia euscelidii</name>
    <dbReference type="NCBI Taxonomy" id="3081148"/>
    <lineage>
        <taxon>Bacteria</taxon>
        <taxon>Pseudomonadati</taxon>
        <taxon>Pseudomonadota</taxon>
        <taxon>Alphaproteobacteria</taxon>
        <taxon>Acetobacterales</taxon>
        <taxon>Acetobacteraceae</taxon>
        <taxon>Sorlinia</taxon>
    </lineage>
</organism>
<dbReference type="InterPro" id="IPR009241">
    <property type="entry name" value="HigB-like"/>
</dbReference>
<dbReference type="PIRSF" id="PIRSF028744">
    <property type="entry name" value="Addict_mod_HI1419"/>
    <property type="match status" value="1"/>
</dbReference>
<dbReference type="RefSeq" id="WP_394819753.1">
    <property type="nucleotide sequence ID" value="NZ_JAWJZY010000003.1"/>
</dbReference>
<dbReference type="Proteomes" id="UP001312908">
    <property type="component" value="Unassembled WGS sequence"/>
</dbReference>
<proteinExistence type="predicted"/>
<reference evidence="1 2" key="1">
    <citation type="submission" date="2023-10" db="EMBL/GenBank/DDBJ databases">
        <title>Sorlinia euscelidii gen. nov., sp. nov., an acetic acid bacteria isolated from the gut of Euscelidius variegatus emitter.</title>
        <authorList>
            <person name="Michoud G."/>
            <person name="Marasco R."/>
            <person name="Seferji K."/>
            <person name="Gonella E."/>
            <person name="Garuglieri E."/>
            <person name="Alma A."/>
            <person name="Mapelli F."/>
            <person name="Borin S."/>
            <person name="Daffonchio D."/>
            <person name="Crotti E."/>
        </authorList>
    </citation>
    <scope>NUCLEOTIDE SEQUENCE [LARGE SCALE GENOMIC DNA]</scope>
    <source>
        <strain evidence="1 2">EV16P</strain>
    </source>
</reference>
<keyword evidence="2" id="KW-1185">Reference proteome</keyword>
<comment type="caution">
    <text evidence="1">The sequence shown here is derived from an EMBL/GenBank/DDBJ whole genome shotgun (WGS) entry which is preliminary data.</text>
</comment>
<evidence type="ECO:0000313" key="2">
    <source>
        <dbReference type="Proteomes" id="UP001312908"/>
    </source>
</evidence>
<dbReference type="EMBL" id="JAWJZY010000003">
    <property type="protein sequence ID" value="MEE8658849.1"/>
    <property type="molecule type" value="Genomic_DNA"/>
</dbReference>
<dbReference type="NCBIfam" id="TIGR02683">
    <property type="entry name" value="upstrm_HI1419"/>
    <property type="match status" value="1"/>
</dbReference>
<gene>
    <name evidence="1" type="ORF">DOFOFD_07475</name>
</gene>
<dbReference type="PANTHER" id="PTHR41791">
    <property type="entry name" value="SSL7039 PROTEIN"/>
    <property type="match status" value="1"/>
</dbReference>
<dbReference type="Pfam" id="PF05973">
    <property type="entry name" value="Gp49"/>
    <property type="match status" value="1"/>
</dbReference>